<feature type="transmembrane region" description="Helical" evidence="1">
    <location>
        <begin position="37"/>
        <end position="56"/>
    </location>
</feature>
<dbReference type="EMBL" id="JACVFC010000001">
    <property type="protein sequence ID" value="MBC9931049.1"/>
    <property type="molecule type" value="Genomic_DNA"/>
</dbReference>
<evidence type="ECO:0000313" key="2">
    <source>
        <dbReference type="EMBL" id="MBC9931049.1"/>
    </source>
</evidence>
<sequence length="127" mass="14858">MWFIGKIISNAVFLSVGILLLKLFTNYRKSGFLGKESLRIFDWVIISCLILAFLGFTQTVCDNFYEVHLEQWTSLWSISNLLLRSFTRLLVFREPQTMYLLVAAILWAVRQFVVKAVTLKKENELFI</sequence>
<accession>A0ABR7TNP1</accession>
<dbReference type="RefSeq" id="WP_188088085.1">
    <property type="nucleotide sequence ID" value="NZ_JACVFC010000001.1"/>
</dbReference>
<organism evidence="2 3">
    <name type="scientific">Chitinophaga qingshengii</name>
    <dbReference type="NCBI Taxonomy" id="1569794"/>
    <lineage>
        <taxon>Bacteria</taxon>
        <taxon>Pseudomonadati</taxon>
        <taxon>Bacteroidota</taxon>
        <taxon>Chitinophagia</taxon>
        <taxon>Chitinophagales</taxon>
        <taxon>Chitinophagaceae</taxon>
        <taxon>Chitinophaga</taxon>
    </lineage>
</organism>
<keyword evidence="1" id="KW-0472">Membrane</keyword>
<feature type="transmembrane region" description="Helical" evidence="1">
    <location>
        <begin position="6"/>
        <end position="25"/>
    </location>
</feature>
<protein>
    <submittedName>
        <fullName evidence="2">DUF2975 domain-containing protein</fullName>
    </submittedName>
</protein>
<comment type="caution">
    <text evidence="2">The sequence shown here is derived from an EMBL/GenBank/DDBJ whole genome shotgun (WGS) entry which is preliminary data.</text>
</comment>
<dbReference type="Proteomes" id="UP000659124">
    <property type="component" value="Unassembled WGS sequence"/>
</dbReference>
<reference evidence="2 3" key="1">
    <citation type="submission" date="2020-09" db="EMBL/GenBank/DDBJ databases">
        <title>Genome sequences of type strains of Chitinophaga qingshengii and Chitinophaga varians.</title>
        <authorList>
            <person name="Kittiwongwattana C."/>
        </authorList>
    </citation>
    <scope>NUCLEOTIDE SEQUENCE [LARGE SCALE GENOMIC DNA]</scope>
    <source>
        <strain evidence="2 3">JCM 30026</strain>
    </source>
</reference>
<gene>
    <name evidence="2" type="ORF">ICL07_11725</name>
</gene>
<evidence type="ECO:0000256" key="1">
    <source>
        <dbReference type="SAM" id="Phobius"/>
    </source>
</evidence>
<keyword evidence="1" id="KW-0812">Transmembrane</keyword>
<keyword evidence="3" id="KW-1185">Reference proteome</keyword>
<keyword evidence="1" id="KW-1133">Transmembrane helix</keyword>
<name>A0ABR7TNP1_9BACT</name>
<evidence type="ECO:0000313" key="3">
    <source>
        <dbReference type="Proteomes" id="UP000659124"/>
    </source>
</evidence>
<proteinExistence type="predicted"/>